<comment type="caution">
    <text evidence="2">The sequence shown here is derived from an EMBL/GenBank/DDBJ whole genome shotgun (WGS) entry which is preliminary data.</text>
</comment>
<gene>
    <name evidence="2" type="ORF">TIFTF001_048948</name>
    <name evidence="3" type="ORF">TIFTF001_048951</name>
</gene>
<organism evidence="2 4">
    <name type="scientific">Ficus carica</name>
    <name type="common">Common fig</name>
    <dbReference type="NCBI Taxonomy" id="3494"/>
    <lineage>
        <taxon>Eukaryota</taxon>
        <taxon>Viridiplantae</taxon>
        <taxon>Streptophyta</taxon>
        <taxon>Embryophyta</taxon>
        <taxon>Tracheophyta</taxon>
        <taxon>Spermatophyta</taxon>
        <taxon>Magnoliopsida</taxon>
        <taxon>eudicotyledons</taxon>
        <taxon>Gunneridae</taxon>
        <taxon>Pentapetalae</taxon>
        <taxon>rosids</taxon>
        <taxon>fabids</taxon>
        <taxon>Rosales</taxon>
        <taxon>Moraceae</taxon>
        <taxon>Ficeae</taxon>
        <taxon>Ficus</taxon>
    </lineage>
</organism>
<proteinExistence type="predicted"/>
<evidence type="ECO:0000313" key="2">
    <source>
        <dbReference type="EMBL" id="GMN21979.1"/>
    </source>
</evidence>
<accession>A0AA87YYD2</accession>
<reference evidence="2" key="1">
    <citation type="submission" date="2023-07" db="EMBL/GenBank/DDBJ databases">
        <title>draft genome sequence of fig (Ficus carica).</title>
        <authorList>
            <person name="Takahashi T."/>
            <person name="Nishimura K."/>
        </authorList>
    </citation>
    <scope>NUCLEOTIDE SEQUENCE</scope>
</reference>
<keyword evidence="4" id="KW-1185">Reference proteome</keyword>
<evidence type="ECO:0000313" key="4">
    <source>
        <dbReference type="Proteomes" id="UP001187192"/>
    </source>
</evidence>
<sequence length="102" mass="12069">MLFIVSLSSETPSVVRDLGDAVFCASSKLGYAQSQGRRREEKTGRRSREDDRRSFCINLGPSQEKTEGKIERRKQQRILRRLSSRTIQWRSQSFRRRSRSFW</sequence>
<protein>
    <submittedName>
        <fullName evidence="2">Uncharacterized protein</fullName>
    </submittedName>
</protein>
<dbReference type="Proteomes" id="UP001187192">
    <property type="component" value="Unassembled WGS sequence"/>
</dbReference>
<evidence type="ECO:0000256" key="1">
    <source>
        <dbReference type="SAM" id="MobiDB-lite"/>
    </source>
</evidence>
<dbReference type="EMBL" id="BTGU01006646">
    <property type="protein sequence ID" value="GMN21979.1"/>
    <property type="molecule type" value="Genomic_DNA"/>
</dbReference>
<dbReference type="EMBL" id="BTGU01006648">
    <property type="protein sequence ID" value="GMN21999.1"/>
    <property type="molecule type" value="Genomic_DNA"/>
</dbReference>
<name>A0AA87YYD2_FICCA</name>
<feature type="compositionally biased region" description="Basic and acidic residues" evidence="1">
    <location>
        <begin position="37"/>
        <end position="54"/>
    </location>
</feature>
<feature type="region of interest" description="Disordered" evidence="1">
    <location>
        <begin position="32"/>
        <end position="73"/>
    </location>
</feature>
<dbReference type="AlphaFoldDB" id="A0AA87YYD2"/>
<evidence type="ECO:0000313" key="3">
    <source>
        <dbReference type="EMBL" id="GMN21999.1"/>
    </source>
</evidence>